<feature type="non-terminal residue" evidence="2">
    <location>
        <position position="1"/>
    </location>
</feature>
<dbReference type="AlphaFoldDB" id="A0AAU9VM54"/>
<dbReference type="Proteomes" id="UP001159428">
    <property type="component" value="Unassembled WGS sequence"/>
</dbReference>
<dbReference type="CDD" id="cd22758">
    <property type="entry name" value="OTU_232R-like"/>
    <property type="match status" value="1"/>
</dbReference>
<dbReference type="InterPro" id="IPR003323">
    <property type="entry name" value="OTU_dom"/>
</dbReference>
<name>A0AAU9VM54_9CNID</name>
<feature type="non-terminal residue" evidence="2">
    <location>
        <position position="136"/>
    </location>
</feature>
<dbReference type="Gene3D" id="3.90.70.80">
    <property type="match status" value="1"/>
</dbReference>
<dbReference type="PROSITE" id="PS50802">
    <property type="entry name" value="OTU"/>
    <property type="match status" value="1"/>
</dbReference>
<dbReference type="PANTHER" id="PTHR12419:SF11">
    <property type="entry name" value="OTU DOMAIN-CONTAINING PROTEIN DDB_G0284757"/>
    <property type="match status" value="1"/>
</dbReference>
<evidence type="ECO:0000259" key="1">
    <source>
        <dbReference type="PROSITE" id="PS50802"/>
    </source>
</evidence>
<dbReference type="InterPro" id="IPR050704">
    <property type="entry name" value="Peptidase_C85-like"/>
</dbReference>
<evidence type="ECO:0000313" key="3">
    <source>
        <dbReference type="Proteomes" id="UP001159428"/>
    </source>
</evidence>
<dbReference type="Pfam" id="PF02338">
    <property type="entry name" value="OTU"/>
    <property type="match status" value="1"/>
</dbReference>
<dbReference type="GO" id="GO:0004843">
    <property type="term" value="F:cysteine-type deubiquitinase activity"/>
    <property type="evidence" value="ECO:0007669"/>
    <property type="project" value="TreeGrafter"/>
</dbReference>
<reference evidence="2 3" key="1">
    <citation type="submission" date="2022-05" db="EMBL/GenBank/DDBJ databases">
        <authorList>
            <consortium name="Genoscope - CEA"/>
            <person name="William W."/>
        </authorList>
    </citation>
    <scope>NUCLEOTIDE SEQUENCE [LARGE SCALE GENOMIC DNA]</scope>
</reference>
<dbReference type="EMBL" id="CALNXJ010000001">
    <property type="protein sequence ID" value="CAH3031778.1"/>
    <property type="molecule type" value="Genomic_DNA"/>
</dbReference>
<keyword evidence="3" id="KW-1185">Reference proteome</keyword>
<protein>
    <recommendedName>
        <fullName evidence="1">OTU domain-containing protein</fullName>
    </recommendedName>
</protein>
<dbReference type="InterPro" id="IPR038765">
    <property type="entry name" value="Papain-like_cys_pep_sf"/>
</dbReference>
<accession>A0AAU9VM54</accession>
<gene>
    <name evidence="2" type="ORF">PMEA_00000590</name>
</gene>
<proteinExistence type="predicted"/>
<evidence type="ECO:0000313" key="2">
    <source>
        <dbReference type="EMBL" id="CAH3031778.1"/>
    </source>
</evidence>
<dbReference type="PANTHER" id="PTHR12419">
    <property type="entry name" value="OTU DOMAIN CONTAINING PROTEIN"/>
    <property type="match status" value="1"/>
</dbReference>
<dbReference type="SUPFAM" id="SSF54001">
    <property type="entry name" value="Cysteine proteinases"/>
    <property type="match status" value="1"/>
</dbReference>
<organism evidence="2 3">
    <name type="scientific">Pocillopora meandrina</name>
    <dbReference type="NCBI Taxonomy" id="46732"/>
    <lineage>
        <taxon>Eukaryota</taxon>
        <taxon>Metazoa</taxon>
        <taxon>Cnidaria</taxon>
        <taxon>Anthozoa</taxon>
        <taxon>Hexacorallia</taxon>
        <taxon>Scleractinia</taxon>
        <taxon>Astrocoeniina</taxon>
        <taxon>Pocilloporidae</taxon>
        <taxon>Pocillopora</taxon>
    </lineage>
</organism>
<comment type="caution">
    <text evidence="2">The sequence shown here is derived from an EMBL/GenBank/DDBJ whole genome shotgun (WGS) entry which is preliminary data.</text>
</comment>
<feature type="domain" description="OTU" evidence="1">
    <location>
        <begin position="10"/>
        <end position="136"/>
    </location>
</feature>
<sequence>LINRLLQKGLQPFDVGGCGDCFFRSVSHQYYGSPDFHIEIRQAGVKYLQEHPELFVESVSEHSWQMHLQRMTTPGTWCDNIIIQAVANQLHCVIHIIMSRLSCPEGSTITPSGDWEITKVLFVGYIEDLHYVSTVP</sequence>
<dbReference type="GO" id="GO:0016579">
    <property type="term" value="P:protein deubiquitination"/>
    <property type="evidence" value="ECO:0007669"/>
    <property type="project" value="TreeGrafter"/>
</dbReference>